<proteinExistence type="inferred from homology"/>
<sequence>MATSVKKNSLPPSLISSLNQVLISRQRTNSSSLPSHPRNAEERPDCPKPLLLITNGEGIDSPGLTFLVQALLSDGRFTLHVCAPQSSVPISTYISFQLKDKSLAGHSVTARETVEVCSVEMSGATAFEVSGTPVDCVSLALSGALFSCSKPVLVISGINRGSSRGSNMFYSGAVAAAREALICGVPSLYLSYNWKADVRCESDLKNAANVCLPIISAAVRDIEKENFPGGVLLNIEIPSCPLANKGFKLTRQSLWRSPLSWKAVIANRRPAAGQYLSNQQSLGIKLAQLSRDASAAGAARRLNSHRTNVEIESIGIAGKSNGQPTMKKYFRLELLEKETEDADDDLDFKAVEDGYVAVTPLSLSSTDESKIKTEVSSWISDALGRTGVQQQQVSNHERIDVIRFVEQPD</sequence>
<evidence type="ECO:0000256" key="3">
    <source>
        <dbReference type="ARBA" id="ARBA00022801"/>
    </source>
</evidence>
<feature type="domain" description="Survival protein SurE-like phosphatase/nucleotidase" evidence="5">
    <location>
        <begin position="52"/>
        <end position="255"/>
    </location>
</feature>
<accession>A0ABR2NA92</accession>
<keyword evidence="3" id="KW-0378">Hydrolase</keyword>
<dbReference type="InterPro" id="IPR002828">
    <property type="entry name" value="SurE-like_Pase/nucleotidase"/>
</dbReference>
<comment type="caution">
    <text evidence="6">The sequence shown here is derived from an EMBL/GenBank/DDBJ whole genome shotgun (WGS) entry which is preliminary data.</text>
</comment>
<dbReference type="PANTHER" id="PTHR30457">
    <property type="entry name" value="5'-NUCLEOTIDASE SURE"/>
    <property type="match status" value="1"/>
</dbReference>
<keyword evidence="7" id="KW-1185">Reference proteome</keyword>
<dbReference type="InterPro" id="IPR036523">
    <property type="entry name" value="SurE-like_sf"/>
</dbReference>
<keyword evidence="2" id="KW-0479">Metal-binding</keyword>
<dbReference type="Gene3D" id="3.40.1210.10">
    <property type="entry name" value="Survival protein SurE-like phosphatase/nucleotidase"/>
    <property type="match status" value="1"/>
</dbReference>
<evidence type="ECO:0000259" key="5">
    <source>
        <dbReference type="Pfam" id="PF01975"/>
    </source>
</evidence>
<gene>
    <name evidence="6" type="ORF">V6N11_049442</name>
</gene>
<organism evidence="6 7">
    <name type="scientific">Hibiscus sabdariffa</name>
    <name type="common">roselle</name>
    <dbReference type="NCBI Taxonomy" id="183260"/>
    <lineage>
        <taxon>Eukaryota</taxon>
        <taxon>Viridiplantae</taxon>
        <taxon>Streptophyta</taxon>
        <taxon>Embryophyta</taxon>
        <taxon>Tracheophyta</taxon>
        <taxon>Spermatophyta</taxon>
        <taxon>Magnoliopsida</taxon>
        <taxon>eudicotyledons</taxon>
        <taxon>Gunneridae</taxon>
        <taxon>Pentapetalae</taxon>
        <taxon>rosids</taxon>
        <taxon>malvids</taxon>
        <taxon>Malvales</taxon>
        <taxon>Malvaceae</taxon>
        <taxon>Malvoideae</taxon>
        <taxon>Hibiscus</taxon>
    </lineage>
</organism>
<dbReference type="PANTHER" id="PTHR30457:SF16">
    <property type="entry name" value="SURVIVAL PROTEIN SURE-LIKE PHOSPHATASE_NUCLEOTIDASE DOMAIN-CONTAINING PROTEIN"/>
    <property type="match status" value="1"/>
</dbReference>
<evidence type="ECO:0000313" key="6">
    <source>
        <dbReference type="EMBL" id="KAK8973093.1"/>
    </source>
</evidence>
<dbReference type="InterPro" id="IPR030048">
    <property type="entry name" value="SurE"/>
</dbReference>
<evidence type="ECO:0000256" key="4">
    <source>
        <dbReference type="SAM" id="MobiDB-lite"/>
    </source>
</evidence>
<dbReference type="Pfam" id="PF01975">
    <property type="entry name" value="SurE"/>
    <property type="match status" value="1"/>
</dbReference>
<feature type="region of interest" description="Disordered" evidence="4">
    <location>
        <begin position="27"/>
        <end position="46"/>
    </location>
</feature>
<dbReference type="EMBL" id="JBBPBN010000192">
    <property type="protein sequence ID" value="KAK8973093.1"/>
    <property type="molecule type" value="Genomic_DNA"/>
</dbReference>
<name>A0ABR2NA92_9ROSI</name>
<protein>
    <recommendedName>
        <fullName evidence="5">Survival protein SurE-like phosphatase/nucleotidase domain-containing protein</fullName>
    </recommendedName>
</protein>
<dbReference type="Proteomes" id="UP001396334">
    <property type="component" value="Unassembled WGS sequence"/>
</dbReference>
<dbReference type="SUPFAM" id="SSF64167">
    <property type="entry name" value="SurE-like"/>
    <property type="match status" value="1"/>
</dbReference>
<comment type="similarity">
    <text evidence="1">Belongs to the SurE nucleotidase family.</text>
</comment>
<evidence type="ECO:0000313" key="7">
    <source>
        <dbReference type="Proteomes" id="UP001396334"/>
    </source>
</evidence>
<reference evidence="6 7" key="1">
    <citation type="journal article" date="2024" name="G3 (Bethesda)">
        <title>Genome assembly of Hibiscus sabdariffa L. provides insights into metabolisms of medicinal natural products.</title>
        <authorList>
            <person name="Kim T."/>
        </authorList>
    </citation>
    <scope>NUCLEOTIDE SEQUENCE [LARGE SCALE GENOMIC DNA]</scope>
    <source>
        <strain evidence="6">TK-2024</strain>
        <tissue evidence="6">Old leaves</tissue>
    </source>
</reference>
<evidence type="ECO:0000256" key="2">
    <source>
        <dbReference type="ARBA" id="ARBA00022723"/>
    </source>
</evidence>
<evidence type="ECO:0000256" key="1">
    <source>
        <dbReference type="ARBA" id="ARBA00011062"/>
    </source>
</evidence>